<evidence type="ECO:0000313" key="2">
    <source>
        <dbReference type="Proteomes" id="UP000321110"/>
    </source>
</evidence>
<name>A0A5C7WDR8_AQUAC</name>
<dbReference type="GO" id="GO:0003677">
    <property type="term" value="F:DNA binding"/>
    <property type="evidence" value="ECO:0007669"/>
    <property type="project" value="InterPro"/>
</dbReference>
<protein>
    <recommendedName>
        <fullName evidence="3">Helix-turn-helix domain-containing protein</fullName>
    </recommendedName>
</protein>
<organism evidence="1 2">
    <name type="scientific">Aquipseudomonas alcaligenes</name>
    <name type="common">Pseudomonas alcaligenes</name>
    <dbReference type="NCBI Taxonomy" id="43263"/>
    <lineage>
        <taxon>Bacteria</taxon>
        <taxon>Pseudomonadati</taxon>
        <taxon>Pseudomonadota</taxon>
        <taxon>Gammaproteobacteria</taxon>
        <taxon>Pseudomonadales</taxon>
        <taxon>Pseudomonadaceae</taxon>
        <taxon>Aquipseudomonas</taxon>
    </lineage>
</organism>
<dbReference type="Gene3D" id="1.10.260.40">
    <property type="entry name" value="lambda repressor-like DNA-binding domains"/>
    <property type="match status" value="1"/>
</dbReference>
<evidence type="ECO:0008006" key="3">
    <source>
        <dbReference type="Google" id="ProtNLM"/>
    </source>
</evidence>
<gene>
    <name evidence="1" type="ORF">E6Q69_03125</name>
</gene>
<dbReference type="AlphaFoldDB" id="A0A5C7WDR8"/>
<proteinExistence type="predicted"/>
<dbReference type="InterPro" id="IPR010982">
    <property type="entry name" value="Lambda_DNA-bd_dom_sf"/>
</dbReference>
<dbReference type="Proteomes" id="UP000321110">
    <property type="component" value="Unassembled WGS sequence"/>
</dbReference>
<accession>A0A5C7WDR8</accession>
<dbReference type="SUPFAM" id="SSF47413">
    <property type="entry name" value="lambda repressor-like DNA-binding domains"/>
    <property type="match status" value="1"/>
</dbReference>
<comment type="caution">
    <text evidence="1">The sequence shown here is derived from an EMBL/GenBank/DDBJ whole genome shotgun (WGS) entry which is preliminary data.</text>
</comment>
<reference evidence="1 2" key="1">
    <citation type="submission" date="2018-09" db="EMBL/GenBank/DDBJ databases">
        <title>Metagenome Assembled Genomes from an Advanced Water Purification Facility.</title>
        <authorList>
            <person name="Stamps B.W."/>
            <person name="Spear J.R."/>
        </authorList>
    </citation>
    <scope>NUCLEOTIDE SEQUENCE [LARGE SCALE GENOMIC DNA]</scope>
    <source>
        <strain evidence="1">Bin_52_1</strain>
    </source>
</reference>
<evidence type="ECO:0000313" key="1">
    <source>
        <dbReference type="EMBL" id="TXI34755.1"/>
    </source>
</evidence>
<dbReference type="EMBL" id="SSFO01000057">
    <property type="protein sequence ID" value="TXI34755.1"/>
    <property type="molecule type" value="Genomic_DNA"/>
</dbReference>
<dbReference type="InterPro" id="IPR031856">
    <property type="entry name" value="YdaS_toxin-like"/>
</dbReference>
<sequence>METTKSDSDLCREALEKVLELCKGSQSELARRIGGTVKQPHVWKWLRAGRVPVERVHAVSRAVDGAVLPHELRPDLPELFPAPDVVSAAAGKLVASGGSAVAKAA</sequence>
<dbReference type="Pfam" id="PF15943">
    <property type="entry name" value="YdaS_toxin"/>
    <property type="match status" value="1"/>
</dbReference>